<dbReference type="KEGG" id="rta:Rta_04880"/>
<dbReference type="Proteomes" id="UP000008385">
    <property type="component" value="Chromosome"/>
</dbReference>
<dbReference type="PANTHER" id="PTHR43194">
    <property type="entry name" value="HYDROLASE ALPHA/BETA FOLD FAMILY"/>
    <property type="match status" value="1"/>
</dbReference>
<dbReference type="Pfam" id="PF12697">
    <property type="entry name" value="Abhydrolase_6"/>
    <property type="match status" value="1"/>
</dbReference>
<dbReference type="EMBL" id="CP000245">
    <property type="protein sequence ID" value="AEG91564.1"/>
    <property type="molecule type" value="Genomic_DNA"/>
</dbReference>
<dbReference type="PANTHER" id="PTHR43194:SF2">
    <property type="entry name" value="PEROXISOMAL MEMBRANE PROTEIN LPX1"/>
    <property type="match status" value="1"/>
</dbReference>
<dbReference type="InterPro" id="IPR050228">
    <property type="entry name" value="Carboxylesterase_BioH"/>
</dbReference>
<dbReference type="STRING" id="365046.Rta_04880"/>
<dbReference type="HOGENOM" id="CLU_072027_0_0_4"/>
<evidence type="ECO:0000313" key="3">
    <source>
        <dbReference type="Proteomes" id="UP000008385"/>
    </source>
</evidence>
<keyword evidence="3" id="KW-1185">Reference proteome</keyword>
<dbReference type="AlphaFoldDB" id="F5XVI8"/>
<feature type="domain" description="AB hydrolase-1" evidence="1">
    <location>
        <begin position="86"/>
        <end position="278"/>
    </location>
</feature>
<name>F5XVI8_RAMTT</name>
<dbReference type="InterPro" id="IPR000073">
    <property type="entry name" value="AB_hydrolase_1"/>
</dbReference>
<dbReference type="OrthoDB" id="9799989at2"/>
<dbReference type="Gene3D" id="3.40.50.1820">
    <property type="entry name" value="alpha/beta hydrolase"/>
    <property type="match status" value="1"/>
</dbReference>
<sequence length="299" mass="33374">MTSNTATQPAVTAEDRIFRLLGMVLRATNALSTRLASRLLYWLWCHPIRHRPSARELAFKREAEVSEFRVNGVGYKLYAQGRGPAVLLVHGWDGRGTQMMAFFKPLVEAGFRVLTFDAHGHGESAGRQTNGVIISQMVAEVARQAGSLYAIVAHSMGGSFALVALEDIAVERIALIAPPQNMEAVYQKVEKRLGVPKAPGELFKQQLARDFPDVWNRFSIEQIVARLPHVKGLVVQDADDDFVLPHEGRAVHRSWPGAQLFMTEGYGHRKILRAEPVVRRVVDFLRQGRREPQQHGDAA</sequence>
<dbReference type="InterPro" id="IPR029058">
    <property type="entry name" value="AB_hydrolase_fold"/>
</dbReference>
<reference evidence="2 3" key="2">
    <citation type="journal article" date="2011" name="PLoS ONE">
        <title>The Cyst-Dividing Bacterium Ramlibacter tataouinensis TTB310 Genome Reveals a Well-Stocked Toolbox for Adaptation to a Desert Environment.</title>
        <authorList>
            <person name="De Luca G."/>
            <person name="Barakat M."/>
            <person name="Ortet P."/>
            <person name="Fochesato S."/>
            <person name="Jourlin-Castelli C."/>
            <person name="Ansaldi M."/>
            <person name="Py B."/>
            <person name="Fichant G."/>
            <person name="Coutinho P.M."/>
            <person name="Voulhoux R."/>
            <person name="Bastien O."/>
            <person name="Marechal E."/>
            <person name="Henrissat B."/>
            <person name="Quentin Y."/>
            <person name="Noirot P."/>
            <person name="Filloux A."/>
            <person name="Mejean V."/>
            <person name="Dubow M.S."/>
            <person name="Barras F."/>
            <person name="Barbe V."/>
            <person name="Weissenbach J."/>
            <person name="Mihalcescu I."/>
            <person name="Vermeglio A."/>
            <person name="Achouak W."/>
            <person name="Heulin T."/>
        </authorList>
    </citation>
    <scope>NUCLEOTIDE SEQUENCE [LARGE SCALE GENOMIC DNA]</scope>
    <source>
        <strain evidence="3">ATCC BAA-407 / DSM 14655 / LMG 21543 / TTB310</strain>
    </source>
</reference>
<gene>
    <name evidence="2" type="ordered locus">Rta_04880</name>
</gene>
<accession>F5XVI8</accession>
<protein>
    <recommendedName>
        <fullName evidence="1">AB hydrolase-1 domain-containing protein</fullName>
    </recommendedName>
</protein>
<dbReference type="RefSeq" id="WP_013899797.1">
    <property type="nucleotide sequence ID" value="NC_015677.1"/>
</dbReference>
<dbReference type="eggNOG" id="COG1073">
    <property type="taxonomic scope" value="Bacteria"/>
</dbReference>
<dbReference type="SUPFAM" id="SSF53474">
    <property type="entry name" value="alpha/beta-Hydrolases"/>
    <property type="match status" value="1"/>
</dbReference>
<proteinExistence type="predicted"/>
<reference evidence="3" key="1">
    <citation type="submission" date="2006-01" db="EMBL/GenBank/DDBJ databases">
        <title>Genome of the cyst-dividing bacterium Ramlibacter tataouinensis.</title>
        <authorList>
            <person name="Barakat M."/>
            <person name="Ortet P."/>
            <person name="De Luca G."/>
            <person name="Jourlin-Castelli C."/>
            <person name="Ansaldi M."/>
            <person name="Py B."/>
            <person name="Fichant G."/>
            <person name="Coutinho P."/>
            <person name="Voulhoux R."/>
            <person name="Bastien O."/>
            <person name="Roy S."/>
            <person name="Marechal E."/>
            <person name="Henrissat B."/>
            <person name="Quentin Y."/>
            <person name="Noirot P."/>
            <person name="Filloux A."/>
            <person name="Mejean V."/>
            <person name="DuBow M."/>
            <person name="Barras F."/>
            <person name="Heulin T."/>
        </authorList>
    </citation>
    <scope>NUCLEOTIDE SEQUENCE [LARGE SCALE GENOMIC DNA]</scope>
    <source>
        <strain evidence="3">ATCC BAA-407 / DSM 14655 / LMG 21543 / TTB310</strain>
    </source>
</reference>
<organism evidence="2 3">
    <name type="scientific">Ramlibacter tataouinensis (strain ATCC BAA-407 / DSM 14655 / LMG 21543 / TTB310)</name>
    <dbReference type="NCBI Taxonomy" id="365046"/>
    <lineage>
        <taxon>Bacteria</taxon>
        <taxon>Pseudomonadati</taxon>
        <taxon>Pseudomonadota</taxon>
        <taxon>Betaproteobacteria</taxon>
        <taxon>Burkholderiales</taxon>
        <taxon>Comamonadaceae</taxon>
        <taxon>Ramlibacter</taxon>
    </lineage>
</organism>
<evidence type="ECO:0000259" key="1">
    <source>
        <dbReference type="Pfam" id="PF12697"/>
    </source>
</evidence>
<dbReference type="PATRIC" id="fig|365046.3.peg.501"/>
<evidence type="ECO:0000313" key="2">
    <source>
        <dbReference type="EMBL" id="AEG91564.1"/>
    </source>
</evidence>